<organism evidence="1 2">
    <name type="scientific">Bremerella cremea</name>
    <dbReference type="NCBI Taxonomy" id="1031537"/>
    <lineage>
        <taxon>Bacteria</taxon>
        <taxon>Pseudomonadati</taxon>
        <taxon>Planctomycetota</taxon>
        <taxon>Planctomycetia</taxon>
        <taxon>Pirellulales</taxon>
        <taxon>Pirellulaceae</taxon>
        <taxon>Bremerella</taxon>
    </lineage>
</organism>
<name>A0A368KWY0_9BACT</name>
<evidence type="ECO:0000313" key="2">
    <source>
        <dbReference type="Proteomes" id="UP000253562"/>
    </source>
</evidence>
<proteinExistence type="predicted"/>
<dbReference type="EMBL" id="QPEX01000010">
    <property type="protein sequence ID" value="RCS54839.1"/>
    <property type="molecule type" value="Genomic_DNA"/>
</dbReference>
<gene>
    <name evidence="1" type="ORF">DTL42_06905</name>
</gene>
<reference evidence="1 2" key="1">
    <citation type="submission" date="2018-07" db="EMBL/GenBank/DDBJ databases">
        <title>Comparative genomes isolates from brazilian mangrove.</title>
        <authorList>
            <person name="De Araujo J.E."/>
            <person name="Taketani R.G."/>
            <person name="Silva M.C.P."/>
            <person name="Lourenco M.V."/>
            <person name="Oliveira V.M."/>
            <person name="Andreote F.D."/>
        </authorList>
    </citation>
    <scope>NUCLEOTIDE SEQUENCE [LARGE SCALE GENOMIC DNA]</scope>
    <source>
        <strain evidence="1 2">HEX PRIS-MGV</strain>
    </source>
</reference>
<accession>A0A368KWY0</accession>
<comment type="caution">
    <text evidence="1">The sequence shown here is derived from an EMBL/GenBank/DDBJ whole genome shotgun (WGS) entry which is preliminary data.</text>
</comment>
<evidence type="ECO:0000313" key="1">
    <source>
        <dbReference type="EMBL" id="RCS54839.1"/>
    </source>
</evidence>
<dbReference type="Proteomes" id="UP000253562">
    <property type="component" value="Unassembled WGS sequence"/>
</dbReference>
<sequence>MVLNSKYQRGQQQNLTSESFAHNTRRDVACKLVELAEKWFGAGSKEAIGNAEAYLRPAVRT</sequence>
<dbReference type="AlphaFoldDB" id="A0A368KWY0"/>
<protein>
    <submittedName>
        <fullName evidence="1">Uncharacterized protein</fullName>
    </submittedName>
</protein>